<reference evidence="7" key="1">
    <citation type="submission" date="2025-08" db="UniProtKB">
        <authorList>
            <consortium name="RefSeq"/>
        </authorList>
    </citation>
    <scope>IDENTIFICATION</scope>
</reference>
<dbReference type="InterPro" id="IPR006703">
    <property type="entry name" value="G_AIG1"/>
</dbReference>
<comment type="similarity">
    <text evidence="1">Belongs to the TRAFAC class TrmE-Era-EngA-EngB-Septin-like GTPase superfamily. AIG1/Toc34/Toc159-like paraseptin GTPase family. IAN subfamily.</text>
</comment>
<evidence type="ECO:0000313" key="6">
    <source>
        <dbReference type="Proteomes" id="UP000515150"/>
    </source>
</evidence>
<dbReference type="Gene3D" id="3.40.50.300">
    <property type="entry name" value="P-loop containing nucleotide triphosphate hydrolases"/>
    <property type="match status" value="1"/>
</dbReference>
<feature type="transmembrane region" description="Helical" evidence="4">
    <location>
        <begin position="278"/>
        <end position="307"/>
    </location>
</feature>
<dbReference type="AlphaFoldDB" id="A0A9W2Y3J9"/>
<evidence type="ECO:0000313" key="7">
    <source>
        <dbReference type="RefSeq" id="XP_055368563.1"/>
    </source>
</evidence>
<feature type="transmembrane region" description="Helical" evidence="4">
    <location>
        <begin position="249"/>
        <end position="272"/>
    </location>
</feature>
<keyword evidence="3" id="KW-0342">GTP-binding</keyword>
<keyword evidence="2" id="KW-0547">Nucleotide-binding</keyword>
<keyword evidence="4" id="KW-0812">Transmembrane</keyword>
<evidence type="ECO:0000259" key="5">
    <source>
        <dbReference type="PROSITE" id="PS51720"/>
    </source>
</evidence>
<organism evidence="6 7">
    <name type="scientific">Betta splendens</name>
    <name type="common">Siamese fighting fish</name>
    <dbReference type="NCBI Taxonomy" id="158456"/>
    <lineage>
        <taxon>Eukaryota</taxon>
        <taxon>Metazoa</taxon>
        <taxon>Chordata</taxon>
        <taxon>Craniata</taxon>
        <taxon>Vertebrata</taxon>
        <taxon>Euteleostomi</taxon>
        <taxon>Actinopterygii</taxon>
        <taxon>Neopterygii</taxon>
        <taxon>Teleostei</taxon>
        <taxon>Neoteleostei</taxon>
        <taxon>Acanthomorphata</taxon>
        <taxon>Anabantaria</taxon>
        <taxon>Anabantiformes</taxon>
        <taxon>Anabantoidei</taxon>
        <taxon>Osphronemidae</taxon>
        <taxon>Betta</taxon>
    </lineage>
</organism>
<dbReference type="RefSeq" id="XP_055368563.1">
    <property type="nucleotide sequence ID" value="XM_055512588.1"/>
</dbReference>
<dbReference type="GO" id="GO:0005525">
    <property type="term" value="F:GTP binding"/>
    <property type="evidence" value="ECO:0007669"/>
    <property type="project" value="UniProtKB-KW"/>
</dbReference>
<dbReference type="PROSITE" id="PS51720">
    <property type="entry name" value="G_AIG1"/>
    <property type="match status" value="1"/>
</dbReference>
<dbReference type="PANTHER" id="PTHR10903">
    <property type="entry name" value="GTPASE, IMAP FAMILY MEMBER-RELATED"/>
    <property type="match status" value="1"/>
</dbReference>
<protein>
    <submittedName>
        <fullName evidence="7">GTPase IMAP family member 9-like</fullName>
    </submittedName>
</protein>
<sequence length="336" mass="35901">MACKYALLEEEEPELRIVLVGKTGVGKSATGNTILGNKDAFTSEMSPSTVTVNCKRETATFEGQTLVVVDTPGLFDTRKTQEEVETELRKCISFAAPGPHVFLLVIQPGRFTEEEKKTVSIIQKDFGEGARCYTMVLFTHGEDLEANNIPVDKFICKNPNLRDLVNECEGGYCVFNNRDKGRGQVVALLEKINKMVQKNGGNHYTNEMFNEAARAIREEEERLQQIYPDMKPKEARKEARKLNDFILQALRVGAVGAVGGAVGGAAVGGIIAAETGAAIGAVIGGVGGPVGVALGAGVGIAVTAAVVKVAEKIRKKSDQSPSCSSGLCFTCCSLCH</sequence>
<dbReference type="CDD" id="cd01852">
    <property type="entry name" value="AIG1"/>
    <property type="match status" value="1"/>
</dbReference>
<evidence type="ECO:0000256" key="3">
    <source>
        <dbReference type="ARBA" id="ARBA00023134"/>
    </source>
</evidence>
<evidence type="ECO:0000256" key="4">
    <source>
        <dbReference type="SAM" id="Phobius"/>
    </source>
</evidence>
<dbReference type="SUPFAM" id="SSF52540">
    <property type="entry name" value="P-loop containing nucleoside triphosphate hydrolases"/>
    <property type="match status" value="1"/>
</dbReference>
<dbReference type="InterPro" id="IPR027417">
    <property type="entry name" value="P-loop_NTPase"/>
</dbReference>
<dbReference type="OrthoDB" id="5985928at2759"/>
<keyword evidence="4" id="KW-1133">Transmembrane helix</keyword>
<feature type="domain" description="AIG1-type G" evidence="5">
    <location>
        <begin position="12"/>
        <end position="213"/>
    </location>
</feature>
<evidence type="ECO:0000256" key="1">
    <source>
        <dbReference type="ARBA" id="ARBA00008535"/>
    </source>
</evidence>
<dbReference type="PANTHER" id="PTHR10903:SF186">
    <property type="entry name" value="GTPASE IMAP FAMILY MEMBER 4-LIKE-RELATED"/>
    <property type="match status" value="1"/>
</dbReference>
<keyword evidence="4" id="KW-0472">Membrane</keyword>
<dbReference type="InterPro" id="IPR045058">
    <property type="entry name" value="GIMA/IAN/Toc"/>
</dbReference>
<dbReference type="Proteomes" id="UP000515150">
    <property type="component" value="Chromosome 10"/>
</dbReference>
<dbReference type="KEGG" id="bspl:114864106"/>
<dbReference type="GeneID" id="114864106"/>
<dbReference type="FunFam" id="3.40.50.300:FF:000366">
    <property type="entry name" value="GTPase, IMAP family member 2"/>
    <property type="match status" value="1"/>
</dbReference>
<keyword evidence="6" id="KW-1185">Reference proteome</keyword>
<evidence type="ECO:0000256" key="2">
    <source>
        <dbReference type="ARBA" id="ARBA00022741"/>
    </source>
</evidence>
<name>A0A9W2Y3J9_BETSP</name>
<proteinExistence type="inferred from homology"/>
<dbReference type="Pfam" id="PF04548">
    <property type="entry name" value="AIG1"/>
    <property type="match status" value="1"/>
</dbReference>
<gene>
    <name evidence="7" type="primary">LOC114864106</name>
</gene>
<accession>A0A9W2Y3J9</accession>